<evidence type="ECO:0000313" key="2">
    <source>
        <dbReference type="Proteomes" id="UP001239111"/>
    </source>
</evidence>
<sequence>MRLSALQKSVILIISLQCTYGQKKGIDHVINYIYENIPIHQLIVILEHSNGSISSFGSEIIKHLCLNFPTSIIDSRDLEPQKIEERKRAMNNIWISESDWVLPRIGMVDLQKKSELRQELLDIMELFSLSNSKLMGKYLIFLVNSKGESLEWFLRWAWFKKVSDLTVIEWIDDEGDQASVFVHTFNPHFDRYNKSALTSETDIFPHRLMKNMNGYPIKINGPKVQDAQRSGRDIESSVWNDRSDFGHMFTKTLLEILNFTIILGYTDSDGIFNRYGTIKSYLVGPLTEVQEVVLKLGFEINPIHVEGKYFGNVESVRFYDHRFAHIPILVDVRLAIKQRNTYNTEIPPEFLYSFAIFLVIGLTFSFFSRFLKFDARNWPIFDIMTVQIGGSLVNQRRMKLSERIFLMTLYASTTLAMVQFSDYLLSIVNYQKEFLELKTFQDILDSGMDLTMSRYDDGIVSLFTNNTFWKIDTAQTGIDTGKTFSFCSMRDSTYEINPDINACTSMYFSYSRTPRYITSGSEWTVTLMEQPILSSWMTMDMTNLLFYKSRFESLSHRFLEVGLFSHWMKMSKYAKFMDSPSVTAEEDQLIRTTGSLLSEQTEEKNFVSLCCVCLSGVIRAQLSFLWVR</sequence>
<keyword evidence="2" id="KW-1185">Reference proteome</keyword>
<evidence type="ECO:0000313" key="1">
    <source>
        <dbReference type="EMBL" id="KAJ8668975.1"/>
    </source>
</evidence>
<reference evidence="1" key="1">
    <citation type="submission" date="2023-04" db="EMBL/GenBank/DDBJ databases">
        <title>A chromosome-level genome assembly of the parasitoid wasp Eretmocerus hayati.</title>
        <authorList>
            <person name="Zhong Y."/>
            <person name="Liu S."/>
            <person name="Liu Y."/>
        </authorList>
    </citation>
    <scope>NUCLEOTIDE SEQUENCE</scope>
    <source>
        <strain evidence="1">ZJU_SS_LIU_2023</strain>
    </source>
</reference>
<proteinExistence type="predicted"/>
<name>A0ACC2NCU5_9HYME</name>
<dbReference type="EMBL" id="CM056743">
    <property type="protein sequence ID" value="KAJ8668975.1"/>
    <property type="molecule type" value="Genomic_DNA"/>
</dbReference>
<comment type="caution">
    <text evidence="1">The sequence shown here is derived from an EMBL/GenBank/DDBJ whole genome shotgun (WGS) entry which is preliminary data.</text>
</comment>
<organism evidence="1 2">
    <name type="scientific">Eretmocerus hayati</name>
    <dbReference type="NCBI Taxonomy" id="131215"/>
    <lineage>
        <taxon>Eukaryota</taxon>
        <taxon>Metazoa</taxon>
        <taxon>Ecdysozoa</taxon>
        <taxon>Arthropoda</taxon>
        <taxon>Hexapoda</taxon>
        <taxon>Insecta</taxon>
        <taxon>Pterygota</taxon>
        <taxon>Neoptera</taxon>
        <taxon>Endopterygota</taxon>
        <taxon>Hymenoptera</taxon>
        <taxon>Apocrita</taxon>
        <taxon>Proctotrupomorpha</taxon>
        <taxon>Chalcidoidea</taxon>
        <taxon>Aphelinidae</taxon>
        <taxon>Aphelininae</taxon>
        <taxon>Eretmocerus</taxon>
    </lineage>
</organism>
<dbReference type="Proteomes" id="UP001239111">
    <property type="component" value="Chromosome 3"/>
</dbReference>
<protein>
    <submittedName>
        <fullName evidence="1">Uncharacterized protein</fullName>
    </submittedName>
</protein>
<gene>
    <name evidence="1" type="ORF">QAD02_000234</name>
</gene>
<accession>A0ACC2NCU5</accession>